<evidence type="ECO:0000256" key="7">
    <source>
        <dbReference type="PROSITE-ProRule" id="PRU00176"/>
    </source>
</evidence>
<keyword evidence="5 8" id="KW-0508">mRNA splicing</keyword>
<dbReference type="SMART" id="SM00360">
    <property type="entry name" value="RRM"/>
    <property type="match status" value="1"/>
</dbReference>
<accession>A0A086J4E6</accession>
<comment type="subcellular location">
    <subcellularLocation>
        <location evidence="1 8">Nucleus</location>
    </subcellularLocation>
</comment>
<gene>
    <name evidence="11" type="ORF">NESG_00085</name>
</gene>
<keyword evidence="12" id="KW-1185">Reference proteome</keyword>
<dbReference type="SUPFAM" id="SSF54928">
    <property type="entry name" value="RNA-binding domain, RBD"/>
    <property type="match status" value="1"/>
</dbReference>
<feature type="compositionally biased region" description="Basic and acidic residues" evidence="9">
    <location>
        <begin position="153"/>
        <end position="162"/>
    </location>
</feature>
<protein>
    <recommendedName>
        <fullName evidence="8">Nuclear cap-binding protein subunit 2</fullName>
    </recommendedName>
    <alternativeName>
        <fullName evidence="8">20 kDa nuclear cap-binding protein</fullName>
    </alternativeName>
</protein>
<dbReference type="InterPro" id="IPR035979">
    <property type="entry name" value="RBD_domain_sf"/>
</dbReference>
<evidence type="ECO:0000256" key="9">
    <source>
        <dbReference type="SAM" id="MobiDB-lite"/>
    </source>
</evidence>
<dbReference type="Pfam" id="PF00076">
    <property type="entry name" value="RRM_1"/>
    <property type="match status" value="1"/>
</dbReference>
<dbReference type="Gene3D" id="3.30.70.330">
    <property type="match status" value="1"/>
</dbReference>
<dbReference type="GO" id="GO:0045292">
    <property type="term" value="P:mRNA cis splicing, via spliceosome"/>
    <property type="evidence" value="ECO:0007669"/>
    <property type="project" value="InterPro"/>
</dbReference>
<dbReference type="RefSeq" id="XP_052905569.1">
    <property type="nucleotide sequence ID" value="XM_053047744.1"/>
</dbReference>
<evidence type="ECO:0000256" key="8">
    <source>
        <dbReference type="RuleBase" id="RU364036"/>
    </source>
</evidence>
<dbReference type="InterPro" id="IPR034148">
    <property type="entry name" value="NCBP2_RRM"/>
</dbReference>
<dbReference type="InterPro" id="IPR000504">
    <property type="entry name" value="RRM_dom"/>
</dbReference>
<evidence type="ECO:0000256" key="6">
    <source>
        <dbReference type="ARBA" id="ARBA00023242"/>
    </source>
</evidence>
<reference evidence="11 12" key="1">
    <citation type="journal article" date="2014" name="Genome Announc.">
        <title>Genome Sequence of the Microsporidian Species Nematocida sp1 Strain ERTm6 (ATCC PRA-372).</title>
        <authorList>
            <person name="Bakowski M.A."/>
            <person name="Priest M."/>
            <person name="Young S."/>
            <person name="Cuomo C.A."/>
            <person name="Troemel E.R."/>
        </authorList>
    </citation>
    <scope>NUCLEOTIDE SEQUENCE [LARGE SCALE GENOMIC DNA]</scope>
    <source>
        <strain evidence="11 12">ERTm6</strain>
    </source>
</reference>
<evidence type="ECO:0000256" key="1">
    <source>
        <dbReference type="ARBA" id="ARBA00004123"/>
    </source>
</evidence>
<evidence type="ECO:0000256" key="2">
    <source>
        <dbReference type="ARBA" id="ARBA00010725"/>
    </source>
</evidence>
<dbReference type="PANTHER" id="PTHR18847">
    <property type="entry name" value="20 KD NUCLEAR CAP BINDING PROTEIN"/>
    <property type="match status" value="1"/>
</dbReference>
<dbReference type="GO" id="GO:0005634">
    <property type="term" value="C:nucleus"/>
    <property type="evidence" value="ECO:0007669"/>
    <property type="project" value="UniProtKB-SubCell"/>
</dbReference>
<dbReference type="GO" id="GO:0000339">
    <property type="term" value="F:RNA cap binding"/>
    <property type="evidence" value="ECO:0007669"/>
    <property type="project" value="InterPro"/>
</dbReference>
<keyword evidence="3 8" id="KW-0507">mRNA processing</keyword>
<dbReference type="PANTHER" id="PTHR18847:SF0">
    <property type="entry name" value="NUCLEAR CAP-BINDING PROTEIN SUBUNIT 2"/>
    <property type="match status" value="1"/>
</dbReference>
<feature type="domain" description="RRM" evidence="10">
    <location>
        <begin position="60"/>
        <end position="138"/>
    </location>
</feature>
<evidence type="ECO:0000256" key="4">
    <source>
        <dbReference type="ARBA" id="ARBA00022884"/>
    </source>
</evidence>
<dbReference type="InterPro" id="IPR012677">
    <property type="entry name" value="Nucleotide-bd_a/b_plait_sf"/>
</dbReference>
<dbReference type="GeneID" id="77675058"/>
<evidence type="ECO:0000256" key="5">
    <source>
        <dbReference type="ARBA" id="ARBA00023187"/>
    </source>
</evidence>
<keyword evidence="4 7" id="KW-0694">RNA-binding</keyword>
<comment type="caution">
    <text evidence="11">The sequence shown here is derived from an EMBL/GenBank/DDBJ whole genome shotgun (WGS) entry which is preliminary data.</text>
</comment>
<dbReference type="HOGENOM" id="CLU_070952_2_1_1"/>
<keyword evidence="6 8" id="KW-0539">Nucleus</keyword>
<dbReference type="PROSITE" id="PS50102">
    <property type="entry name" value="RRM"/>
    <property type="match status" value="1"/>
</dbReference>
<feature type="region of interest" description="Disordered" evidence="9">
    <location>
        <begin position="149"/>
        <end position="168"/>
    </location>
</feature>
<dbReference type="CDD" id="cd12240">
    <property type="entry name" value="RRM_NCBP2"/>
    <property type="match status" value="1"/>
</dbReference>
<name>A0A086J4E6_NEMA1</name>
<dbReference type="GO" id="GO:0005846">
    <property type="term" value="C:nuclear cap binding complex"/>
    <property type="evidence" value="ECO:0007669"/>
    <property type="project" value="InterPro"/>
</dbReference>
<dbReference type="EMBL" id="AKIJ01000001">
    <property type="protein sequence ID" value="KFG27014.1"/>
    <property type="molecule type" value="Genomic_DNA"/>
</dbReference>
<evidence type="ECO:0000313" key="11">
    <source>
        <dbReference type="EMBL" id="KFG27014.1"/>
    </source>
</evidence>
<proteinExistence type="inferred from homology"/>
<evidence type="ECO:0000256" key="3">
    <source>
        <dbReference type="ARBA" id="ARBA00022664"/>
    </source>
</evidence>
<dbReference type="AlphaFoldDB" id="A0A086J4E6"/>
<evidence type="ECO:0000313" key="12">
    <source>
        <dbReference type="Proteomes" id="UP000054524"/>
    </source>
</evidence>
<evidence type="ECO:0000259" key="10">
    <source>
        <dbReference type="PROSITE" id="PS50102"/>
    </source>
</evidence>
<dbReference type="InterPro" id="IPR027157">
    <property type="entry name" value="NCBP2"/>
</dbReference>
<dbReference type="Proteomes" id="UP000054524">
    <property type="component" value="Unassembled WGS sequence"/>
</dbReference>
<sequence>MFYENVAQRLKYRVKFTFFMDKSAFEVYNYLKEDELKTMYFDRRYTGTEDDYFKELLTSGTIYVGNLSKKTTEAQLYTLFSQCGRIKRVIMGLDAKKYTPCGFAFVHFENPEMSSLARKFFSKYMLGHLPLYIDLDSGFAENRQFGRGVKGGQARDDFSDISKKRRHV</sequence>
<organism evidence="11 12">
    <name type="scientific">Nematocida ausubeli (strain ATCC PRA-371 / ERTm2)</name>
    <name type="common">Nematode killer fungus</name>
    <dbReference type="NCBI Taxonomy" id="1913371"/>
    <lineage>
        <taxon>Eukaryota</taxon>
        <taxon>Fungi</taxon>
        <taxon>Fungi incertae sedis</taxon>
        <taxon>Microsporidia</taxon>
        <taxon>Nematocida</taxon>
    </lineage>
</organism>
<comment type="similarity">
    <text evidence="2 8">Belongs to the RRM NCBP2 family.</text>
</comment>